<sequence length="288" mass="33825">MITILTPTYNRKHTLPELYKSLINQTSYDFEWLIIDDGSIDNTESLIKNYQKSTPFNIQYIKKPNGGKCSALNIGIKSASYDWIFIMDSDDTVIFDAIEKINKLILNDIDESIGSIFCLAKIENKKNKFFDIVGKSRFCDWVKTGNLFDTAPLIRKSIAINYPFPLYENEKYMAESWLSLQIDRTHFSYFLNQFIMNAEYQPDGLSTQSLKLRCEAPINAMKVYGDFLSSNIGLNMKSRYAINYWRFYFHAKLKYKKIKTNNKFIKYLLFYPFGYIFFIIDNKKNIIN</sequence>
<name>A0ABS6NKF3_9BURK</name>
<reference evidence="3 4" key="1">
    <citation type="submission" date="2021-06" db="EMBL/GenBank/DDBJ databases">
        <authorList>
            <person name="Lu T."/>
            <person name="Wang Q."/>
            <person name="Han X."/>
        </authorList>
    </citation>
    <scope>NUCLEOTIDE SEQUENCE [LARGE SCALE GENOMIC DNA]</scope>
    <source>
        <strain evidence="3 4">LAM0050</strain>
    </source>
</reference>
<dbReference type="Pfam" id="PF00535">
    <property type="entry name" value="Glycos_transf_2"/>
    <property type="match status" value="1"/>
</dbReference>
<keyword evidence="1" id="KW-1133">Transmembrane helix</keyword>
<evidence type="ECO:0000259" key="2">
    <source>
        <dbReference type="Pfam" id="PF00535"/>
    </source>
</evidence>
<gene>
    <name evidence="3" type="ORF">KU392_02420</name>
</gene>
<dbReference type="CDD" id="cd00761">
    <property type="entry name" value="Glyco_tranf_GTA_type"/>
    <property type="match status" value="1"/>
</dbReference>
<evidence type="ECO:0000313" key="3">
    <source>
        <dbReference type="EMBL" id="MBV4396110.1"/>
    </source>
</evidence>
<dbReference type="InterPro" id="IPR001173">
    <property type="entry name" value="Glyco_trans_2-like"/>
</dbReference>
<comment type="caution">
    <text evidence="3">The sequence shown here is derived from an EMBL/GenBank/DDBJ whole genome shotgun (WGS) entry which is preliminary data.</text>
</comment>
<keyword evidence="4" id="KW-1185">Reference proteome</keyword>
<feature type="transmembrane region" description="Helical" evidence="1">
    <location>
        <begin position="264"/>
        <end position="280"/>
    </location>
</feature>
<evidence type="ECO:0000256" key="1">
    <source>
        <dbReference type="SAM" id="Phobius"/>
    </source>
</evidence>
<accession>A0ABS6NKF3</accession>
<protein>
    <submittedName>
        <fullName evidence="3">Glycosyltransferase family 2 protein</fullName>
    </submittedName>
</protein>
<organism evidence="3 4">
    <name type="scientific">Advenella alkanexedens</name>
    <dbReference type="NCBI Taxonomy" id="1481665"/>
    <lineage>
        <taxon>Bacteria</taxon>
        <taxon>Pseudomonadati</taxon>
        <taxon>Pseudomonadota</taxon>
        <taxon>Betaproteobacteria</taxon>
        <taxon>Burkholderiales</taxon>
        <taxon>Alcaligenaceae</taxon>
    </lineage>
</organism>
<feature type="domain" description="Glycosyltransferase 2-like" evidence="2">
    <location>
        <begin position="3"/>
        <end position="108"/>
    </location>
</feature>
<keyword evidence="1" id="KW-0472">Membrane</keyword>
<dbReference type="PANTHER" id="PTHR22916">
    <property type="entry name" value="GLYCOSYLTRANSFERASE"/>
    <property type="match status" value="1"/>
</dbReference>
<keyword evidence="1" id="KW-0812">Transmembrane</keyword>
<dbReference type="EMBL" id="JAHSPR010000001">
    <property type="protein sequence ID" value="MBV4396110.1"/>
    <property type="molecule type" value="Genomic_DNA"/>
</dbReference>
<dbReference type="RefSeq" id="WP_217734454.1">
    <property type="nucleotide sequence ID" value="NZ_JAHSPR010000001.1"/>
</dbReference>
<evidence type="ECO:0000313" key="4">
    <source>
        <dbReference type="Proteomes" id="UP000722165"/>
    </source>
</evidence>
<proteinExistence type="predicted"/>
<dbReference type="Proteomes" id="UP000722165">
    <property type="component" value="Unassembled WGS sequence"/>
</dbReference>
<dbReference type="PANTHER" id="PTHR22916:SF3">
    <property type="entry name" value="UDP-GLCNAC:BETAGAL BETA-1,3-N-ACETYLGLUCOSAMINYLTRANSFERASE-LIKE PROTEIN 1"/>
    <property type="match status" value="1"/>
</dbReference>